<evidence type="ECO:0000256" key="5">
    <source>
        <dbReference type="ARBA" id="ARBA00023136"/>
    </source>
</evidence>
<dbReference type="CDD" id="cd06173">
    <property type="entry name" value="MFS_MefA_like"/>
    <property type="match status" value="1"/>
</dbReference>
<evidence type="ECO:0000313" key="7">
    <source>
        <dbReference type="EMBL" id="MBG6139041.1"/>
    </source>
</evidence>
<evidence type="ECO:0000256" key="2">
    <source>
        <dbReference type="ARBA" id="ARBA00022475"/>
    </source>
</evidence>
<comment type="subcellular location">
    <subcellularLocation>
        <location evidence="1">Cell membrane</location>
        <topology evidence="1">Multi-pass membrane protein</topology>
    </subcellularLocation>
</comment>
<feature type="transmembrane region" description="Helical" evidence="6">
    <location>
        <begin position="41"/>
        <end position="66"/>
    </location>
</feature>
<keyword evidence="8" id="KW-1185">Reference proteome</keyword>
<organism evidence="7 8">
    <name type="scientific">Longispora fulva</name>
    <dbReference type="NCBI Taxonomy" id="619741"/>
    <lineage>
        <taxon>Bacteria</taxon>
        <taxon>Bacillati</taxon>
        <taxon>Actinomycetota</taxon>
        <taxon>Actinomycetes</taxon>
        <taxon>Micromonosporales</taxon>
        <taxon>Micromonosporaceae</taxon>
        <taxon>Longispora</taxon>
    </lineage>
</organism>
<feature type="transmembrane region" description="Helical" evidence="6">
    <location>
        <begin position="73"/>
        <end position="95"/>
    </location>
</feature>
<evidence type="ECO:0000256" key="4">
    <source>
        <dbReference type="ARBA" id="ARBA00022989"/>
    </source>
</evidence>
<dbReference type="Pfam" id="PF07690">
    <property type="entry name" value="MFS_1"/>
    <property type="match status" value="1"/>
</dbReference>
<keyword evidence="4 6" id="KW-1133">Transmembrane helix</keyword>
<dbReference type="RefSeq" id="WP_197005736.1">
    <property type="nucleotide sequence ID" value="NZ_BONS01000011.1"/>
</dbReference>
<keyword evidence="3 6" id="KW-0812">Transmembrane</keyword>
<evidence type="ECO:0000256" key="6">
    <source>
        <dbReference type="SAM" id="Phobius"/>
    </source>
</evidence>
<feature type="transmembrane region" description="Helical" evidence="6">
    <location>
        <begin position="304"/>
        <end position="323"/>
    </location>
</feature>
<dbReference type="SUPFAM" id="SSF103473">
    <property type="entry name" value="MFS general substrate transporter"/>
    <property type="match status" value="1"/>
</dbReference>
<gene>
    <name evidence="7" type="ORF">IW245_005235</name>
</gene>
<dbReference type="InterPro" id="IPR011701">
    <property type="entry name" value="MFS"/>
</dbReference>
<dbReference type="Proteomes" id="UP000622552">
    <property type="component" value="Unassembled WGS sequence"/>
</dbReference>
<dbReference type="GO" id="GO:0022857">
    <property type="term" value="F:transmembrane transporter activity"/>
    <property type="evidence" value="ECO:0007669"/>
    <property type="project" value="InterPro"/>
</dbReference>
<name>A0A8J7KME0_9ACTN</name>
<feature type="transmembrane region" description="Helical" evidence="6">
    <location>
        <begin position="219"/>
        <end position="241"/>
    </location>
</feature>
<dbReference type="GO" id="GO:0005886">
    <property type="term" value="C:plasma membrane"/>
    <property type="evidence" value="ECO:0007669"/>
    <property type="project" value="UniProtKB-SubCell"/>
</dbReference>
<comment type="caution">
    <text evidence="7">The sequence shown here is derived from an EMBL/GenBank/DDBJ whole genome shotgun (WGS) entry which is preliminary data.</text>
</comment>
<accession>A0A8J7KME0</accession>
<feature type="transmembrane region" description="Helical" evidence="6">
    <location>
        <begin position="372"/>
        <end position="388"/>
    </location>
</feature>
<keyword evidence="2" id="KW-1003">Cell membrane</keyword>
<dbReference type="PANTHER" id="PTHR23513">
    <property type="entry name" value="INTEGRAL MEMBRANE EFFLUX PROTEIN-RELATED"/>
    <property type="match status" value="1"/>
</dbReference>
<feature type="transmembrane region" description="Helical" evidence="6">
    <location>
        <begin position="343"/>
        <end position="366"/>
    </location>
</feature>
<feature type="transmembrane region" description="Helical" evidence="6">
    <location>
        <begin position="277"/>
        <end position="298"/>
    </location>
</feature>
<dbReference type="PANTHER" id="PTHR23513:SF6">
    <property type="entry name" value="MAJOR FACILITATOR SUPERFAMILY ASSOCIATED DOMAIN-CONTAINING PROTEIN"/>
    <property type="match status" value="1"/>
</dbReference>
<sequence>MNLWGSRDYRLWWLGNLVSTVGTAMSLIAYPLLVLHVTGSALGAGIAAACEVGPYALLSLPVGALVDRLPRRALLIAASLTSLAATGTIPLAHGFGLLTSYLIYGVALVNGCAGVVFSITQVAALPRIVPEDWLGAAAGQSEVIWNLASILGPPLAGLLITRSATGPFVVDALSFGVVACCVALVRARLNAEAPPAPVDWRADLTLGAHRVATNRRLRALTLITVAGDLPFAGIAILITLLVRRDGGSPTGTGVVFAIAAAGGVLGALLAPRIERHIGLVAAVVLRGWATVALFPLLALGLAPVWVGLVWAGLSVAISMMNVIQMRYMLTGMPEDELGRIQAFVTLLSYAVLPVGTLGTGALIAWLGPHGTVLVDTALMLVLAVYGTVSRDLRAAPDGASVAVSAC</sequence>
<dbReference type="EMBL" id="JADOUF010000001">
    <property type="protein sequence ID" value="MBG6139041.1"/>
    <property type="molecule type" value="Genomic_DNA"/>
</dbReference>
<feature type="transmembrane region" description="Helical" evidence="6">
    <location>
        <begin position="101"/>
        <end position="123"/>
    </location>
</feature>
<evidence type="ECO:0000313" key="8">
    <source>
        <dbReference type="Proteomes" id="UP000622552"/>
    </source>
</evidence>
<feature type="transmembrane region" description="Helical" evidence="6">
    <location>
        <begin position="253"/>
        <end position="270"/>
    </location>
</feature>
<evidence type="ECO:0000256" key="3">
    <source>
        <dbReference type="ARBA" id="ARBA00022692"/>
    </source>
</evidence>
<dbReference type="InterPro" id="IPR036259">
    <property type="entry name" value="MFS_trans_sf"/>
</dbReference>
<feature type="transmembrane region" description="Helical" evidence="6">
    <location>
        <begin position="12"/>
        <end position="35"/>
    </location>
</feature>
<evidence type="ECO:0000256" key="1">
    <source>
        <dbReference type="ARBA" id="ARBA00004651"/>
    </source>
</evidence>
<dbReference type="AlphaFoldDB" id="A0A8J7KME0"/>
<dbReference type="Gene3D" id="1.20.1250.20">
    <property type="entry name" value="MFS general substrate transporter like domains"/>
    <property type="match status" value="1"/>
</dbReference>
<reference evidence="7" key="1">
    <citation type="submission" date="2020-11" db="EMBL/GenBank/DDBJ databases">
        <title>Sequencing the genomes of 1000 actinobacteria strains.</title>
        <authorList>
            <person name="Klenk H.-P."/>
        </authorList>
    </citation>
    <scope>NUCLEOTIDE SEQUENCE</scope>
    <source>
        <strain evidence="7">DSM 45356</strain>
    </source>
</reference>
<proteinExistence type="predicted"/>
<keyword evidence="5 6" id="KW-0472">Membrane</keyword>
<protein>
    <submittedName>
        <fullName evidence="7">MFS family permease</fullName>
    </submittedName>
</protein>